<dbReference type="RefSeq" id="WP_092014891.1">
    <property type="nucleotide sequence ID" value="NZ_FOYW01000002.1"/>
</dbReference>
<gene>
    <name evidence="1" type="ORF">SAMN05216203_3028</name>
</gene>
<organism evidence="1 2">
    <name type="scientific">Marinobacter daqiaonensis</name>
    <dbReference type="NCBI Taxonomy" id="650891"/>
    <lineage>
        <taxon>Bacteria</taxon>
        <taxon>Pseudomonadati</taxon>
        <taxon>Pseudomonadota</taxon>
        <taxon>Gammaproteobacteria</taxon>
        <taxon>Pseudomonadales</taxon>
        <taxon>Marinobacteraceae</taxon>
        <taxon>Marinobacter</taxon>
    </lineage>
</organism>
<evidence type="ECO:0000313" key="1">
    <source>
        <dbReference type="EMBL" id="SFR78436.1"/>
    </source>
</evidence>
<evidence type="ECO:0000313" key="2">
    <source>
        <dbReference type="Proteomes" id="UP000198644"/>
    </source>
</evidence>
<keyword evidence="2" id="KW-1185">Reference proteome</keyword>
<dbReference type="AlphaFoldDB" id="A0A1I6JHG9"/>
<name>A0A1I6JHG9_9GAMM</name>
<dbReference type="OrthoDB" id="6369797at2"/>
<dbReference type="Proteomes" id="UP000198644">
    <property type="component" value="Unassembled WGS sequence"/>
</dbReference>
<proteinExistence type="predicted"/>
<protein>
    <submittedName>
        <fullName evidence="1">Uncharacterized protein</fullName>
    </submittedName>
</protein>
<dbReference type="EMBL" id="FOYW01000002">
    <property type="protein sequence ID" value="SFR78436.1"/>
    <property type="molecule type" value="Genomic_DNA"/>
</dbReference>
<sequence length="85" mass="9201">MMKHLIDQITDLLKQANALAETLDNFELSKAEVRVSCTDGTRLVIGDNLQNYSDGTTGDSSLSQLTPATASAADQLGTIKKNVWF</sequence>
<accession>A0A1I6JHG9</accession>
<reference evidence="1 2" key="1">
    <citation type="submission" date="2016-10" db="EMBL/GenBank/DDBJ databases">
        <authorList>
            <person name="de Groot N.N."/>
        </authorList>
    </citation>
    <scope>NUCLEOTIDE SEQUENCE [LARGE SCALE GENOMIC DNA]</scope>
    <source>
        <strain evidence="1 2">CGMCC 1.9167</strain>
    </source>
</reference>